<keyword evidence="8" id="KW-0482">Metalloprotease</keyword>
<name>A0A4P9YH86_ROZAC</name>
<comment type="similarity">
    <text evidence="2">Belongs to the peptidase M1 family.</text>
</comment>
<dbReference type="Pfam" id="PF17900">
    <property type="entry name" value="Peptidase_M1_N"/>
    <property type="match status" value="1"/>
</dbReference>
<evidence type="ECO:0000256" key="7">
    <source>
        <dbReference type="ARBA" id="ARBA00022833"/>
    </source>
</evidence>
<dbReference type="Pfam" id="PF01433">
    <property type="entry name" value="Peptidase_M1"/>
    <property type="match status" value="1"/>
</dbReference>
<gene>
    <name evidence="12" type="ORF">ROZALSC1DRAFT_22952</name>
</gene>
<dbReference type="Gene3D" id="3.30.2010.30">
    <property type="match status" value="1"/>
</dbReference>
<dbReference type="CDD" id="cd09599">
    <property type="entry name" value="M1_LTA4H"/>
    <property type="match status" value="1"/>
</dbReference>
<keyword evidence="5 10" id="KW-0479">Metal-binding</keyword>
<evidence type="ECO:0000256" key="9">
    <source>
        <dbReference type="PIRSR" id="PIRSR634015-2"/>
    </source>
</evidence>
<feature type="binding site" evidence="10">
    <location>
        <position position="291"/>
    </location>
    <ligand>
        <name>Zn(2+)</name>
        <dbReference type="ChEBI" id="CHEBI:29105"/>
        <note>catalytic</note>
    </ligand>
</feature>
<dbReference type="Gene3D" id="1.25.40.320">
    <property type="entry name" value="Peptidase M1, leukotriene A4 hydrolase/aminopeptidase C-terminal domain"/>
    <property type="match status" value="1"/>
</dbReference>
<sequence length="497" mass="57357">MADPSSYSNTDRYNISHISLDWKIDFDVKAIIGEVRLTVRAQRHDEYLILDTKHLEISRVELIGENEFKHLNFHLEKSHDNFGSALYIDTKNIKDKEFRIRTGANCTAAQWLEPEQTIGKKHPYLFTQCQPIHARSLLPCQDTPRVKFTYAASVTVRNPLVALMSALSKGNVINDDDTITYNFNQPVVIPSYLIALAVGALKGKDIGPRTTCWSEEEILDSCCFEFSETEKFLAVAEEFLIPYCWGKYDILVLPSSFPFGGMENPCLTFVTPTLLAGDRSLANVVAHEIAHSWMGNLVTNSDWFAFSSITTDQWKESFIEYFKDKISETRMNEIEWTKWFKTPGHPIITPNYDRELELSCLDLVEGWIKSNVELKRKIDFTRFTTKQKIMFLENLMEAELTHDIIHELDVSYQFSSIKNSEIKFRWQLLCLKNNYKNMIPHVVAFLSVQGRMKFVRPLYRALKNCVGGRDVAFSTFETLKSFYHPIASQMILQDLNK</sequence>
<dbReference type="InterPro" id="IPR014782">
    <property type="entry name" value="Peptidase_M1_dom"/>
</dbReference>
<dbReference type="FunFam" id="2.60.40.1730:FF:000004">
    <property type="entry name" value="Leukotriene A(4) hydrolase"/>
    <property type="match status" value="1"/>
</dbReference>
<dbReference type="GO" id="GO:0005829">
    <property type="term" value="C:cytosol"/>
    <property type="evidence" value="ECO:0007669"/>
    <property type="project" value="TreeGrafter"/>
</dbReference>
<evidence type="ECO:0000256" key="5">
    <source>
        <dbReference type="ARBA" id="ARBA00022723"/>
    </source>
</evidence>
<dbReference type="FunFam" id="3.30.2010.30:FF:000001">
    <property type="entry name" value="Leukotriene A(4) hydrolase"/>
    <property type="match status" value="1"/>
</dbReference>
<reference evidence="13" key="1">
    <citation type="journal article" date="2018" name="Nat. Microbiol.">
        <title>Leveraging single-cell genomics to expand the fungal tree of life.</title>
        <authorList>
            <person name="Ahrendt S.R."/>
            <person name="Quandt C.A."/>
            <person name="Ciobanu D."/>
            <person name="Clum A."/>
            <person name="Salamov A."/>
            <person name="Andreopoulos B."/>
            <person name="Cheng J.F."/>
            <person name="Woyke T."/>
            <person name="Pelin A."/>
            <person name="Henrissat B."/>
            <person name="Reynolds N.K."/>
            <person name="Benny G.L."/>
            <person name="Smith M.E."/>
            <person name="James T.Y."/>
            <person name="Grigoriev I.V."/>
        </authorList>
    </citation>
    <scope>NUCLEOTIDE SEQUENCE [LARGE SCALE GENOMIC DNA]</scope>
    <source>
        <strain evidence="13">CSF55</strain>
    </source>
</reference>
<evidence type="ECO:0000313" key="13">
    <source>
        <dbReference type="Proteomes" id="UP000281549"/>
    </source>
</evidence>
<keyword evidence="4" id="KW-0645">Protease</keyword>
<evidence type="ECO:0000259" key="11">
    <source>
        <dbReference type="SMART" id="SM01263"/>
    </source>
</evidence>
<evidence type="ECO:0000313" key="12">
    <source>
        <dbReference type="EMBL" id="RKP18724.1"/>
    </source>
</evidence>
<dbReference type="SMART" id="SM01263">
    <property type="entry name" value="Leuk-A4-hydro_C"/>
    <property type="match status" value="1"/>
</dbReference>
<dbReference type="GO" id="GO:0008270">
    <property type="term" value="F:zinc ion binding"/>
    <property type="evidence" value="ECO:0007669"/>
    <property type="project" value="InterPro"/>
</dbReference>
<feature type="binding site" evidence="9">
    <location>
        <begin position="451"/>
        <end position="453"/>
    </location>
    <ligand>
        <name>a peptide</name>
        <dbReference type="ChEBI" id="CHEBI:60466"/>
    </ligand>
</feature>
<feature type="binding site" evidence="9">
    <location>
        <begin position="258"/>
        <end position="263"/>
    </location>
    <ligand>
        <name>a peptide</name>
        <dbReference type="ChEBI" id="CHEBI:60466"/>
    </ligand>
</feature>
<dbReference type="EMBL" id="ML005384">
    <property type="protein sequence ID" value="RKP18724.1"/>
    <property type="molecule type" value="Genomic_DNA"/>
</dbReference>
<evidence type="ECO:0000256" key="1">
    <source>
        <dbReference type="ARBA" id="ARBA00004496"/>
    </source>
</evidence>
<evidence type="ECO:0000256" key="8">
    <source>
        <dbReference type="ARBA" id="ARBA00023049"/>
    </source>
</evidence>
<dbReference type="Gene3D" id="2.60.40.1730">
    <property type="entry name" value="tricorn interacting facor f3 domain"/>
    <property type="match status" value="1"/>
</dbReference>
<dbReference type="PANTHER" id="PTHR45726:SF3">
    <property type="entry name" value="LEUKOTRIENE A-4 HYDROLASE"/>
    <property type="match status" value="1"/>
</dbReference>
<comment type="subcellular location">
    <subcellularLocation>
        <location evidence="1">Cytoplasm</location>
    </subcellularLocation>
</comment>
<dbReference type="InterPro" id="IPR016024">
    <property type="entry name" value="ARM-type_fold"/>
</dbReference>
<feature type="domain" description="Peptidase M1 leukotriene A4 hydrolase/aminopeptidase C-terminal" evidence="11">
    <location>
        <begin position="355"/>
        <end position="495"/>
    </location>
</feature>
<keyword evidence="3" id="KW-0963">Cytoplasm</keyword>
<dbReference type="InterPro" id="IPR015211">
    <property type="entry name" value="Peptidase_M1_C"/>
</dbReference>
<dbReference type="InterPro" id="IPR034015">
    <property type="entry name" value="M1_LTA4H"/>
</dbReference>
<dbReference type="InterPro" id="IPR001930">
    <property type="entry name" value="Peptidase_M1"/>
</dbReference>
<dbReference type="Proteomes" id="UP000281549">
    <property type="component" value="Unassembled WGS sequence"/>
</dbReference>
<dbReference type="SUPFAM" id="SSF48371">
    <property type="entry name" value="ARM repeat"/>
    <property type="match status" value="1"/>
</dbReference>
<feature type="binding site" evidence="10">
    <location>
        <position position="287"/>
    </location>
    <ligand>
        <name>Zn(2+)</name>
        <dbReference type="ChEBI" id="CHEBI:29105"/>
        <note>catalytic</note>
    </ligand>
</feature>
<dbReference type="GO" id="GO:0004177">
    <property type="term" value="F:aminopeptidase activity"/>
    <property type="evidence" value="ECO:0007669"/>
    <property type="project" value="TreeGrafter"/>
</dbReference>
<dbReference type="PANTHER" id="PTHR45726">
    <property type="entry name" value="LEUKOTRIENE A-4 HYDROLASE"/>
    <property type="match status" value="1"/>
</dbReference>
<comment type="cofactor">
    <cofactor evidence="10">
        <name>Zn(2+)</name>
        <dbReference type="ChEBI" id="CHEBI:29105"/>
    </cofactor>
    <text evidence="10">Binds 1 zinc ion per subunit.</text>
</comment>
<dbReference type="GO" id="GO:0004301">
    <property type="term" value="F:epoxide hydrolase activity"/>
    <property type="evidence" value="ECO:0007669"/>
    <property type="project" value="TreeGrafter"/>
</dbReference>
<keyword evidence="6" id="KW-0378">Hydrolase</keyword>
<protein>
    <recommendedName>
        <fullName evidence="11">Peptidase M1 leukotriene A4 hydrolase/aminopeptidase C-terminal domain-containing protein</fullName>
    </recommendedName>
</protein>
<dbReference type="SUPFAM" id="SSF55486">
    <property type="entry name" value="Metalloproteases ('zincins'), catalytic domain"/>
    <property type="match status" value="1"/>
</dbReference>
<feature type="binding site" evidence="9">
    <location>
        <begin position="128"/>
        <end position="130"/>
    </location>
    <ligand>
        <name>a peptide</name>
        <dbReference type="ChEBI" id="CHEBI:60466"/>
    </ligand>
</feature>
<dbReference type="InterPro" id="IPR042097">
    <property type="entry name" value="Aminopeptidase_N-like_N_sf"/>
</dbReference>
<dbReference type="AlphaFoldDB" id="A0A4P9YH86"/>
<dbReference type="SUPFAM" id="SSF63737">
    <property type="entry name" value="Leukotriene A4 hydrolase N-terminal domain"/>
    <property type="match status" value="1"/>
</dbReference>
<evidence type="ECO:0000256" key="3">
    <source>
        <dbReference type="ARBA" id="ARBA00022490"/>
    </source>
</evidence>
<dbReference type="PRINTS" id="PR00756">
    <property type="entry name" value="ALADIPTASE"/>
</dbReference>
<keyword evidence="7 10" id="KW-0862">Zinc</keyword>
<evidence type="ECO:0000256" key="2">
    <source>
        <dbReference type="ARBA" id="ARBA00010136"/>
    </source>
</evidence>
<dbReference type="GO" id="GO:0006508">
    <property type="term" value="P:proteolysis"/>
    <property type="evidence" value="ECO:0007669"/>
    <property type="project" value="UniProtKB-KW"/>
</dbReference>
<accession>A0A4P9YH86</accession>
<evidence type="ECO:0000256" key="6">
    <source>
        <dbReference type="ARBA" id="ARBA00022801"/>
    </source>
</evidence>
<dbReference type="GO" id="GO:0008237">
    <property type="term" value="F:metallopeptidase activity"/>
    <property type="evidence" value="ECO:0007669"/>
    <property type="project" value="UniProtKB-KW"/>
</dbReference>
<evidence type="ECO:0000256" key="10">
    <source>
        <dbReference type="PIRSR" id="PIRSR634015-3"/>
    </source>
</evidence>
<proteinExistence type="inferred from homology"/>
<evidence type="ECO:0000256" key="4">
    <source>
        <dbReference type="ARBA" id="ARBA00022670"/>
    </source>
</evidence>
<dbReference type="InterPro" id="IPR049980">
    <property type="entry name" value="LTA4H_cat"/>
</dbReference>
<dbReference type="Pfam" id="PF09127">
    <property type="entry name" value="Leuk-A4-hydro_C"/>
    <property type="match status" value="1"/>
</dbReference>
<dbReference type="InterPro" id="IPR045357">
    <property type="entry name" value="Aminopeptidase_N-like_N"/>
</dbReference>
<organism evidence="12 13">
    <name type="scientific">Rozella allomycis (strain CSF55)</name>
    <dbReference type="NCBI Taxonomy" id="988480"/>
    <lineage>
        <taxon>Eukaryota</taxon>
        <taxon>Fungi</taxon>
        <taxon>Fungi incertae sedis</taxon>
        <taxon>Cryptomycota</taxon>
        <taxon>Cryptomycota incertae sedis</taxon>
        <taxon>Rozella</taxon>
    </lineage>
</organism>
<dbReference type="InterPro" id="IPR038502">
    <property type="entry name" value="M1_LTA-4_hydro/amino_C_sf"/>
</dbReference>